<dbReference type="AlphaFoldDB" id="A0AAE1FVG1"/>
<feature type="compositionally biased region" description="Basic residues" evidence="2">
    <location>
        <begin position="20"/>
        <end position="29"/>
    </location>
</feature>
<dbReference type="EMBL" id="JAWQEG010001218">
    <property type="protein sequence ID" value="KAK3881413.1"/>
    <property type="molecule type" value="Genomic_DNA"/>
</dbReference>
<feature type="region of interest" description="Disordered" evidence="2">
    <location>
        <begin position="77"/>
        <end position="170"/>
    </location>
</feature>
<feature type="coiled-coil region" evidence="1">
    <location>
        <begin position="549"/>
        <end position="632"/>
    </location>
</feature>
<name>A0AAE1FVG1_PETCI</name>
<organism evidence="4 5">
    <name type="scientific">Petrolisthes cinctipes</name>
    <name type="common">Flat porcelain crab</name>
    <dbReference type="NCBI Taxonomy" id="88211"/>
    <lineage>
        <taxon>Eukaryota</taxon>
        <taxon>Metazoa</taxon>
        <taxon>Ecdysozoa</taxon>
        <taxon>Arthropoda</taxon>
        <taxon>Crustacea</taxon>
        <taxon>Multicrustacea</taxon>
        <taxon>Malacostraca</taxon>
        <taxon>Eumalacostraca</taxon>
        <taxon>Eucarida</taxon>
        <taxon>Decapoda</taxon>
        <taxon>Pleocyemata</taxon>
        <taxon>Anomura</taxon>
        <taxon>Galatheoidea</taxon>
        <taxon>Porcellanidae</taxon>
        <taxon>Petrolisthes</taxon>
    </lineage>
</organism>
<dbReference type="Gene3D" id="3.30.70.1820">
    <property type="entry name" value="L1 transposable element, RRM domain"/>
    <property type="match status" value="1"/>
</dbReference>
<feature type="compositionally biased region" description="Low complexity" evidence="2">
    <location>
        <begin position="147"/>
        <end position="157"/>
    </location>
</feature>
<dbReference type="Pfam" id="PF13843">
    <property type="entry name" value="DDE_Tnp_1_7"/>
    <property type="match status" value="1"/>
</dbReference>
<protein>
    <recommendedName>
        <fullName evidence="3">PiggyBac transposable element-derived protein domain-containing protein</fullName>
    </recommendedName>
</protein>
<evidence type="ECO:0000313" key="4">
    <source>
        <dbReference type="EMBL" id="KAK3881413.1"/>
    </source>
</evidence>
<keyword evidence="1" id="KW-0175">Coiled coil</keyword>
<dbReference type="PANTHER" id="PTHR46599">
    <property type="entry name" value="PIGGYBAC TRANSPOSABLE ELEMENT-DERIVED PROTEIN 4"/>
    <property type="match status" value="1"/>
</dbReference>
<gene>
    <name evidence="4" type="ORF">Pcinc_014133</name>
</gene>
<feature type="compositionally biased region" description="Polar residues" evidence="2">
    <location>
        <begin position="77"/>
        <end position="98"/>
    </location>
</feature>
<evidence type="ECO:0000259" key="3">
    <source>
        <dbReference type="Pfam" id="PF13843"/>
    </source>
</evidence>
<feature type="compositionally biased region" description="Polar residues" evidence="2">
    <location>
        <begin position="30"/>
        <end position="40"/>
    </location>
</feature>
<dbReference type="InterPro" id="IPR029526">
    <property type="entry name" value="PGBD"/>
</dbReference>
<feature type="region of interest" description="Disordered" evidence="2">
    <location>
        <begin position="200"/>
        <end position="219"/>
    </location>
</feature>
<evidence type="ECO:0000256" key="2">
    <source>
        <dbReference type="SAM" id="MobiDB-lite"/>
    </source>
</evidence>
<keyword evidence="5" id="KW-1185">Reference proteome</keyword>
<dbReference type="PANTHER" id="PTHR46599:SF3">
    <property type="entry name" value="PIGGYBAC TRANSPOSABLE ELEMENT-DERIVED PROTEIN 4"/>
    <property type="match status" value="1"/>
</dbReference>
<feature type="compositionally biased region" description="Low complexity" evidence="2">
    <location>
        <begin position="125"/>
        <end position="138"/>
    </location>
</feature>
<sequence length="772" mass="87451">MEGGSSDLLDSSQPLTGRIISRRRMRKSLQRPSLTYSSSSETEDEVIPTVRKKIKGDPQKMPTPVARSLSSRFYQQLHPSSSSTTITLPKQSTSTQGQLAYEERDAQLDSPVTPRHTNGKKRGHSTTILSSSITTTESVPTLIVPGPSTSRHSSTPRSHPRQRNLTPSKIIPLLFMEDGGSDSSGSESDVIGSDEVWLGNNALSSSSDEDEGNENDGTPVNLREVFSFDWSEGSDFVPDQHDFRPNRSGTTRDWPCNDEARESAFFRAFIDEEVMSYIAEKTNRYNSWVAQHMDFISPFSRIRNWEATTVRELFVFLALMLIMPLCKKHVLQHYWRNDALISTPLFSKYMPRDRFLLLLSFLHFSDNENPNKEDRIWKVRGFMLDMIVYTGTNIDIPVVHKNDPIDITMLNAYNLWLVKKNIDPSKKPKLREFVYNVAYQLLEDFGEPTTNIKGRRPNPMPDRIIDAYSRHYPVHTEMANGKKKPRDCYVCKHTTRRQKKRTRVVIICNECNIGLCIPTETKQVMDTTMIKTILETQNQAYKCALEIFIGQINQKIQSLQTTVSDLQRSLEFTQKEVDDLKCEVNQHQLTNKQDQDRIDHMTADLQTKSDLIKELEERCNHQEDQSRRNNLQFVGVEEHQDETWEQTAAHVTKLLEDKLKLPSIEVERAYRVGQRMDQRPRPLIAQFSRFCDREAVLRPSWSRVGVVPGSEAGGDGGVGGDAATPARSWASSGAAALARTDSTDSVSASMTGGGAAELTPASVQGCRFVEFC</sequence>
<comment type="caution">
    <text evidence="4">The sequence shown here is derived from an EMBL/GenBank/DDBJ whole genome shotgun (WGS) entry which is preliminary data.</text>
</comment>
<dbReference type="Proteomes" id="UP001286313">
    <property type="component" value="Unassembled WGS sequence"/>
</dbReference>
<evidence type="ECO:0000313" key="5">
    <source>
        <dbReference type="Proteomes" id="UP001286313"/>
    </source>
</evidence>
<feature type="domain" description="PiggyBac transposable element-derived protein" evidence="3">
    <location>
        <begin position="263"/>
        <end position="383"/>
    </location>
</feature>
<accession>A0AAE1FVG1</accession>
<feature type="region of interest" description="Disordered" evidence="2">
    <location>
        <begin position="1"/>
        <end position="65"/>
    </location>
</feature>
<proteinExistence type="predicted"/>
<reference evidence="4" key="1">
    <citation type="submission" date="2023-10" db="EMBL/GenBank/DDBJ databases">
        <title>Genome assemblies of two species of porcelain crab, Petrolisthes cinctipes and Petrolisthes manimaculis (Anomura: Porcellanidae).</title>
        <authorList>
            <person name="Angst P."/>
        </authorList>
    </citation>
    <scope>NUCLEOTIDE SEQUENCE</scope>
    <source>
        <strain evidence="4">PB745_01</strain>
        <tissue evidence="4">Gill</tissue>
    </source>
</reference>
<evidence type="ECO:0000256" key="1">
    <source>
        <dbReference type="SAM" id="Coils"/>
    </source>
</evidence>